<dbReference type="EMBL" id="JBBUTF010000018">
    <property type="protein sequence ID" value="MEK8027955.1"/>
    <property type="molecule type" value="Genomic_DNA"/>
</dbReference>
<feature type="region of interest" description="Disordered" evidence="1">
    <location>
        <begin position="96"/>
        <end position="140"/>
    </location>
</feature>
<protein>
    <submittedName>
        <fullName evidence="3">SHOCT domain-containing protein</fullName>
    </submittedName>
</protein>
<accession>A0ABU9BDG8</accession>
<name>A0ABU9BDG8_9BURK</name>
<dbReference type="Pfam" id="PF09851">
    <property type="entry name" value="SHOCT"/>
    <property type="match status" value="1"/>
</dbReference>
<proteinExistence type="predicted"/>
<evidence type="ECO:0000259" key="2">
    <source>
        <dbReference type="Pfam" id="PF09851"/>
    </source>
</evidence>
<dbReference type="InterPro" id="IPR018649">
    <property type="entry name" value="SHOCT"/>
</dbReference>
<evidence type="ECO:0000256" key="1">
    <source>
        <dbReference type="SAM" id="MobiDB-lite"/>
    </source>
</evidence>
<feature type="domain" description="SHOCT" evidence="2">
    <location>
        <begin position="288"/>
        <end position="314"/>
    </location>
</feature>
<dbReference type="RefSeq" id="WP_341375739.1">
    <property type="nucleotide sequence ID" value="NZ_JBBUTF010000018.1"/>
</dbReference>
<keyword evidence="4" id="KW-1185">Reference proteome</keyword>
<feature type="compositionally biased region" description="Gly residues" evidence="1">
    <location>
        <begin position="116"/>
        <end position="133"/>
    </location>
</feature>
<organism evidence="3 4">
    <name type="scientific">Pseudaquabacterium rugosum</name>
    <dbReference type="NCBI Taxonomy" id="2984194"/>
    <lineage>
        <taxon>Bacteria</taxon>
        <taxon>Pseudomonadati</taxon>
        <taxon>Pseudomonadota</taxon>
        <taxon>Betaproteobacteria</taxon>
        <taxon>Burkholderiales</taxon>
        <taxon>Sphaerotilaceae</taxon>
        <taxon>Pseudaquabacterium</taxon>
    </lineage>
</organism>
<gene>
    <name evidence="3" type="ORF">AACH11_18495</name>
</gene>
<evidence type="ECO:0000313" key="3">
    <source>
        <dbReference type="EMBL" id="MEK8027955.1"/>
    </source>
</evidence>
<feature type="region of interest" description="Disordered" evidence="1">
    <location>
        <begin position="227"/>
        <end position="247"/>
    </location>
</feature>
<reference evidence="3 4" key="1">
    <citation type="submission" date="2024-04" db="EMBL/GenBank/DDBJ databases">
        <title>Novel species of the genus Ideonella isolated from streams.</title>
        <authorList>
            <person name="Lu H."/>
        </authorList>
    </citation>
    <scope>NUCLEOTIDE SEQUENCE [LARGE SCALE GENOMIC DNA]</scope>
    <source>
        <strain evidence="3 4">BYS139W</strain>
    </source>
</reference>
<comment type="caution">
    <text evidence="3">The sequence shown here is derived from an EMBL/GenBank/DDBJ whole genome shotgun (WGS) entry which is preliminary data.</text>
</comment>
<feature type="compositionally biased region" description="Low complexity" evidence="1">
    <location>
        <begin position="232"/>
        <end position="244"/>
    </location>
</feature>
<dbReference type="Proteomes" id="UP001368500">
    <property type="component" value="Unassembled WGS sequence"/>
</dbReference>
<feature type="region of interest" description="Disordered" evidence="1">
    <location>
        <begin position="260"/>
        <end position="280"/>
    </location>
</feature>
<evidence type="ECO:0000313" key="4">
    <source>
        <dbReference type="Proteomes" id="UP001368500"/>
    </source>
</evidence>
<sequence length="317" mass="32237">MRQLSPAGQDLVQDIARRHGFSPDGVLHMLDAVIAGNGGMAQFSHPDFSGSGQWMSGGMTMVSDMFNQQLAGRVASLCAELARVVAAQPDLVRGGSFQSPSQGGGTWGSPATAWGAGAGAGLGGNDGQGGGLPAGHDPSASLFVPGTTGDWWPSDLRWPDSTGAQNQVRYAYFSQAHRLVIDIGGTVTVYDTLDHHIGGFGQQQSGGGTLSFTSQYGLMDVTRLPVVSSNGQPPQAQPSIQASPMPAPAFAPAPAWAPMASSAPPPMAGSATGSASSGPAGAGDVLATLERLGDLRAKGIVSDAEFAAKKAELLARL</sequence>